<organism evidence="1 2">
    <name type="scientific">Clostridium amylolyticum</name>
    <dbReference type="NCBI Taxonomy" id="1121298"/>
    <lineage>
        <taxon>Bacteria</taxon>
        <taxon>Bacillati</taxon>
        <taxon>Bacillota</taxon>
        <taxon>Clostridia</taxon>
        <taxon>Eubacteriales</taxon>
        <taxon>Clostridiaceae</taxon>
        <taxon>Clostridium</taxon>
    </lineage>
</organism>
<evidence type="ECO:0000313" key="2">
    <source>
        <dbReference type="Proteomes" id="UP000184080"/>
    </source>
</evidence>
<evidence type="ECO:0000313" key="1">
    <source>
        <dbReference type="EMBL" id="SHJ31709.1"/>
    </source>
</evidence>
<dbReference type="AlphaFoldDB" id="A0A1M6IB73"/>
<dbReference type="Proteomes" id="UP000184080">
    <property type="component" value="Unassembled WGS sequence"/>
</dbReference>
<protein>
    <recommendedName>
        <fullName evidence="3">RES domain-containing protein</fullName>
    </recommendedName>
</protein>
<dbReference type="EMBL" id="FQZO01000004">
    <property type="protein sequence ID" value="SHJ31709.1"/>
    <property type="molecule type" value="Genomic_DNA"/>
</dbReference>
<proteinExistence type="predicted"/>
<accession>A0A1M6IB73</accession>
<gene>
    <name evidence="1" type="ORF">SAMN05444401_2727</name>
</gene>
<reference evidence="1 2" key="1">
    <citation type="submission" date="2016-11" db="EMBL/GenBank/DDBJ databases">
        <authorList>
            <person name="Jaros S."/>
            <person name="Januszkiewicz K."/>
            <person name="Wedrychowicz H."/>
        </authorList>
    </citation>
    <scope>NUCLEOTIDE SEQUENCE [LARGE SCALE GENOMIC DNA]</scope>
    <source>
        <strain evidence="1 2">DSM 21864</strain>
    </source>
</reference>
<dbReference type="STRING" id="1121298.SAMN05444401_2727"/>
<name>A0A1M6IB73_9CLOT</name>
<dbReference type="RefSeq" id="WP_073007621.1">
    <property type="nucleotide sequence ID" value="NZ_FQZO01000004.1"/>
</dbReference>
<sequence>MEYWEFIESSEFDKFYKCINILPKKIFSDSDYLKVLEDIFKEYQEELDKVDFSIIDVIINKNRVKRICEIIIESIKCQLNGNSIEAINTVEKLFKEKDIGDDLFSCILEKEESNHFTKQLYRGRIGEDIFELSEIFHVPFNKRQYVATERYSIPGYPCLYLSGSIYGSWLELNKPNINNFYVSRYEVKEKLKVLDLSLLPREIINGNLGDGNEYLKRYSNGEGIEISEIIQKYIYTWPIICACSFIIDEKNRLFKSEYVLPQLLLQVIRNVTDESDKIHFDGIKYFSVKCKYGANVKPNPVYINYVFISDNKEKYIDGLKNEYSKKLCGKFKLTPPANADMCMSLNGLGISGLSLQKYHMKMEATDINKEGLRGKAFIEIMKGHVVQYNGMDFYRLEELLCNIPARNLGE</sequence>
<dbReference type="OrthoDB" id="7068172at2"/>
<evidence type="ECO:0008006" key="3">
    <source>
        <dbReference type="Google" id="ProtNLM"/>
    </source>
</evidence>
<keyword evidence="2" id="KW-1185">Reference proteome</keyword>